<feature type="domain" description="Amidohydrolase-related" evidence="6">
    <location>
        <begin position="33"/>
        <end position="304"/>
    </location>
</feature>
<keyword evidence="1" id="KW-0479">Metal-binding</keyword>
<reference evidence="8" key="1">
    <citation type="journal article" date="2019" name="Int. J. Syst. Evol. Microbiol.">
        <title>The Global Catalogue of Microorganisms (GCM) 10K type strain sequencing project: providing services to taxonomists for standard genome sequencing and annotation.</title>
        <authorList>
            <consortium name="The Broad Institute Genomics Platform"/>
            <consortium name="The Broad Institute Genome Sequencing Center for Infectious Disease"/>
            <person name="Wu L."/>
            <person name="Ma J."/>
        </authorList>
    </citation>
    <scope>NUCLEOTIDE SEQUENCE [LARGE SCALE GENOMIC DNA]</scope>
    <source>
        <strain evidence="8">DT43</strain>
    </source>
</reference>
<dbReference type="PANTHER" id="PTHR21240">
    <property type="entry name" value="2-AMINO-3-CARBOXYLMUCONATE-6-SEMIALDEHYDE DECARBOXYLASE"/>
    <property type="match status" value="1"/>
</dbReference>
<keyword evidence="3" id="KW-0456">Lyase</keyword>
<comment type="catalytic activity">
    <reaction evidence="4">
        <text>6-methylsalicylate + H(+) = 3-methylphenol + CO2</text>
        <dbReference type="Rhea" id="RHEA:23112"/>
        <dbReference type="ChEBI" id="CHEBI:15378"/>
        <dbReference type="ChEBI" id="CHEBI:16526"/>
        <dbReference type="ChEBI" id="CHEBI:17231"/>
        <dbReference type="ChEBI" id="CHEBI:36658"/>
        <dbReference type="EC" id="4.1.1.52"/>
    </reaction>
    <physiologicalReaction direction="left-to-right" evidence="4">
        <dbReference type="Rhea" id="RHEA:23113"/>
    </physiologicalReaction>
</comment>
<sequence length="306" mass="33808">MTLKIDAFAHVLLPEFFGKMLALDKNLVSKMPFIQNPVLTDMTKRRETMPANTKQIISYVNANPEDYLDSAGAAQLVELANEELLVTVKANTDIFAGGVAMVAMNNIPEAVRVIESFSTSHPEILGIQLFTRHLGKSLADESFKPVFAAASKADVPIWLHPVFDARKPDNNIIFSWEYELTQAMLDIVQAGYFQEFPNLNILVHHGGAMVPYFAGRIEHILPEEQASDFKKFYVDTALLGNSKALELCVDYYGVDHVLFGTDAPLGILPAGATEVISHAIEALPLTDNDKEKIFRENANRLFGLGG</sequence>
<evidence type="ECO:0000313" key="7">
    <source>
        <dbReference type="EMBL" id="MFC5631189.1"/>
    </source>
</evidence>
<keyword evidence="2" id="KW-0862">Zinc</keyword>
<evidence type="ECO:0000256" key="1">
    <source>
        <dbReference type="ARBA" id="ARBA00022723"/>
    </source>
</evidence>
<comment type="caution">
    <text evidence="7">The sequence shown here is derived from an EMBL/GenBank/DDBJ whole genome shotgun (WGS) entry which is preliminary data.</text>
</comment>
<gene>
    <name evidence="7" type="ORF">ACFPQ3_06270</name>
</gene>
<proteinExistence type="predicted"/>
<organism evidence="7 8">
    <name type="scientific">Streptococcus caledonicus</name>
    <dbReference type="NCBI Taxonomy" id="2614158"/>
    <lineage>
        <taxon>Bacteria</taxon>
        <taxon>Bacillati</taxon>
        <taxon>Bacillota</taxon>
        <taxon>Bacilli</taxon>
        <taxon>Lactobacillales</taxon>
        <taxon>Streptococcaceae</taxon>
        <taxon>Streptococcus</taxon>
    </lineage>
</organism>
<evidence type="ECO:0000313" key="8">
    <source>
        <dbReference type="Proteomes" id="UP001596110"/>
    </source>
</evidence>
<name>A0ABW0UEB3_9STRE</name>
<dbReference type="Pfam" id="PF04909">
    <property type="entry name" value="Amidohydro_2"/>
    <property type="match status" value="1"/>
</dbReference>
<evidence type="ECO:0000256" key="5">
    <source>
        <dbReference type="ARBA" id="ARBA00038889"/>
    </source>
</evidence>
<dbReference type="SUPFAM" id="SSF51556">
    <property type="entry name" value="Metallo-dependent hydrolases"/>
    <property type="match status" value="1"/>
</dbReference>
<evidence type="ECO:0000259" key="6">
    <source>
        <dbReference type="Pfam" id="PF04909"/>
    </source>
</evidence>
<evidence type="ECO:0000256" key="2">
    <source>
        <dbReference type="ARBA" id="ARBA00022833"/>
    </source>
</evidence>
<protein>
    <recommendedName>
        <fullName evidence="5">6-methylsalicylate decarboxylase</fullName>
        <ecNumber evidence="5">4.1.1.52</ecNumber>
    </recommendedName>
</protein>
<keyword evidence="8" id="KW-1185">Reference proteome</keyword>
<dbReference type="InterPro" id="IPR032465">
    <property type="entry name" value="ACMSD"/>
</dbReference>
<dbReference type="Gene3D" id="3.20.20.140">
    <property type="entry name" value="Metal-dependent hydrolases"/>
    <property type="match status" value="1"/>
</dbReference>
<dbReference type="InterPro" id="IPR006680">
    <property type="entry name" value="Amidohydro-rel"/>
</dbReference>
<dbReference type="EC" id="4.1.1.52" evidence="5"/>
<evidence type="ECO:0000256" key="3">
    <source>
        <dbReference type="ARBA" id="ARBA00023239"/>
    </source>
</evidence>
<dbReference type="PANTHER" id="PTHR21240:SF29">
    <property type="entry name" value="AMIDOHYDROLASE-RELATED DOMAIN-CONTAINING PROTEIN"/>
    <property type="match status" value="1"/>
</dbReference>
<evidence type="ECO:0000256" key="4">
    <source>
        <dbReference type="ARBA" id="ARBA00036832"/>
    </source>
</evidence>
<dbReference type="EMBL" id="JBHSOJ010000016">
    <property type="protein sequence ID" value="MFC5631189.1"/>
    <property type="molecule type" value="Genomic_DNA"/>
</dbReference>
<dbReference type="RefSeq" id="WP_156805312.1">
    <property type="nucleotide sequence ID" value="NZ_JBHSOJ010000016.1"/>
</dbReference>
<accession>A0ABW0UEB3</accession>
<dbReference type="InterPro" id="IPR032466">
    <property type="entry name" value="Metal_Hydrolase"/>
</dbReference>
<dbReference type="Proteomes" id="UP001596110">
    <property type="component" value="Unassembled WGS sequence"/>
</dbReference>